<evidence type="ECO:0000313" key="2">
    <source>
        <dbReference type="EMBL" id="KAF3455215.1"/>
    </source>
</evidence>
<dbReference type="GO" id="GO:0003676">
    <property type="term" value="F:nucleic acid binding"/>
    <property type="evidence" value="ECO:0007669"/>
    <property type="project" value="InterPro"/>
</dbReference>
<accession>A0A8K0HMJ8</accession>
<evidence type="ECO:0000259" key="1">
    <source>
        <dbReference type="Pfam" id="PF13456"/>
    </source>
</evidence>
<dbReference type="OrthoDB" id="1841727at2759"/>
<protein>
    <recommendedName>
        <fullName evidence="1">RNase H type-1 domain-containing protein</fullName>
    </recommendedName>
</protein>
<dbReference type="SUPFAM" id="SSF53098">
    <property type="entry name" value="Ribonuclease H-like"/>
    <property type="match status" value="1"/>
</dbReference>
<sequence length="453" mass="51109">MAIGTFREVSQLFRRNRFHLFDLPYAPLFGTGVAGIGLDASGSMVSMFEKAMKASLSQSSTYGLRHCYLDGVTAVRPDRAGTVTSRGFIKGSFVVPLDSCYAFESELLGAITAIECARDFGWDHLWLECDSTYVVNLLTRREEVVPWVYKSRWVNRLLYVSIHSGFSHLEEEIRLDLLSKIAVSSTGVQWWWGLPDSYVLTTVTYEDDQDMVKLALLYFFETAVLSKERPMLVWGYETISSLTETFGIKSSTSICPRMLNWIISGMTNKSNLGGYLWWMGLHEMPLIATVHHTGGRKPSDIASVVEDKSDVHDHTDRSSPIASLVVATSPATSDAYHPHSAPYAYDAHRMYDHRIDHAANHLVPPVPISSSPIAKFEHSMNVFNQMSDRKLADNRRKRRCGKTIKSPYDCQSLCRKMIRTLPMLGSVKFDPYCPVPNEVTRQYAHFMDTSADN</sequence>
<dbReference type="Proteomes" id="UP000796880">
    <property type="component" value="Unassembled WGS sequence"/>
</dbReference>
<reference evidence="2" key="1">
    <citation type="submission" date="2020-03" db="EMBL/GenBank/DDBJ databases">
        <title>A high-quality chromosome-level genome assembly of a woody plant with both climbing and erect habits, Rhamnella rubrinervis.</title>
        <authorList>
            <person name="Lu Z."/>
            <person name="Yang Y."/>
            <person name="Zhu X."/>
            <person name="Sun Y."/>
        </authorList>
    </citation>
    <scope>NUCLEOTIDE SEQUENCE</scope>
    <source>
        <strain evidence="2">BYM</strain>
        <tissue evidence="2">Leaf</tissue>
    </source>
</reference>
<feature type="domain" description="RNase H type-1" evidence="1">
    <location>
        <begin position="84"/>
        <end position="142"/>
    </location>
</feature>
<dbReference type="CDD" id="cd06222">
    <property type="entry name" value="RNase_H_like"/>
    <property type="match status" value="1"/>
</dbReference>
<gene>
    <name evidence="2" type="ORF">FNV43_RR05663</name>
</gene>
<proteinExistence type="predicted"/>
<dbReference type="InterPro" id="IPR002156">
    <property type="entry name" value="RNaseH_domain"/>
</dbReference>
<name>A0A8K0HMJ8_9ROSA</name>
<dbReference type="GO" id="GO:0004523">
    <property type="term" value="F:RNA-DNA hybrid ribonuclease activity"/>
    <property type="evidence" value="ECO:0007669"/>
    <property type="project" value="InterPro"/>
</dbReference>
<dbReference type="Pfam" id="PF13456">
    <property type="entry name" value="RVT_3"/>
    <property type="match status" value="1"/>
</dbReference>
<dbReference type="InterPro" id="IPR012337">
    <property type="entry name" value="RNaseH-like_sf"/>
</dbReference>
<dbReference type="Gene3D" id="3.30.420.10">
    <property type="entry name" value="Ribonuclease H-like superfamily/Ribonuclease H"/>
    <property type="match status" value="1"/>
</dbReference>
<evidence type="ECO:0000313" key="3">
    <source>
        <dbReference type="Proteomes" id="UP000796880"/>
    </source>
</evidence>
<dbReference type="EMBL" id="VOIH02000002">
    <property type="protein sequence ID" value="KAF3455215.1"/>
    <property type="molecule type" value="Genomic_DNA"/>
</dbReference>
<keyword evidence="3" id="KW-1185">Reference proteome</keyword>
<comment type="caution">
    <text evidence="2">The sequence shown here is derived from an EMBL/GenBank/DDBJ whole genome shotgun (WGS) entry which is preliminary data.</text>
</comment>
<dbReference type="AlphaFoldDB" id="A0A8K0HMJ8"/>
<organism evidence="2 3">
    <name type="scientific">Rhamnella rubrinervis</name>
    <dbReference type="NCBI Taxonomy" id="2594499"/>
    <lineage>
        <taxon>Eukaryota</taxon>
        <taxon>Viridiplantae</taxon>
        <taxon>Streptophyta</taxon>
        <taxon>Embryophyta</taxon>
        <taxon>Tracheophyta</taxon>
        <taxon>Spermatophyta</taxon>
        <taxon>Magnoliopsida</taxon>
        <taxon>eudicotyledons</taxon>
        <taxon>Gunneridae</taxon>
        <taxon>Pentapetalae</taxon>
        <taxon>rosids</taxon>
        <taxon>fabids</taxon>
        <taxon>Rosales</taxon>
        <taxon>Rhamnaceae</taxon>
        <taxon>rhamnoid group</taxon>
        <taxon>Rhamneae</taxon>
        <taxon>Rhamnella</taxon>
    </lineage>
</organism>
<dbReference type="InterPro" id="IPR036397">
    <property type="entry name" value="RNaseH_sf"/>
</dbReference>
<dbReference type="InterPro" id="IPR044730">
    <property type="entry name" value="RNase_H-like_dom_plant"/>
</dbReference>